<dbReference type="PANTHER" id="PTHR11732">
    <property type="entry name" value="ALDO/KETO REDUCTASE"/>
    <property type="match status" value="1"/>
</dbReference>
<dbReference type="PIRSF" id="PIRSF000097">
    <property type="entry name" value="AKR"/>
    <property type="match status" value="1"/>
</dbReference>
<feature type="domain" description="NADP-dependent oxidoreductase" evidence="4">
    <location>
        <begin position="29"/>
        <end position="159"/>
    </location>
</feature>
<dbReference type="GO" id="GO:0016491">
    <property type="term" value="F:oxidoreductase activity"/>
    <property type="evidence" value="ECO:0007669"/>
    <property type="project" value="InterPro"/>
</dbReference>
<evidence type="ECO:0000256" key="3">
    <source>
        <dbReference type="PIRSR" id="PIRSR000097-3"/>
    </source>
</evidence>
<reference evidence="5 6" key="1">
    <citation type="submission" date="2018-06" db="EMBL/GenBank/DDBJ databases">
        <title>A transcriptomic atlas of mushroom development highlights an independent origin of complex multicellularity.</title>
        <authorList>
            <consortium name="DOE Joint Genome Institute"/>
            <person name="Krizsan K."/>
            <person name="Almasi E."/>
            <person name="Merenyi Z."/>
            <person name="Sahu N."/>
            <person name="Viragh M."/>
            <person name="Koszo T."/>
            <person name="Mondo S."/>
            <person name="Kiss B."/>
            <person name="Balint B."/>
            <person name="Kues U."/>
            <person name="Barry K."/>
            <person name="Hegedus J.C."/>
            <person name="Henrissat B."/>
            <person name="Johnson J."/>
            <person name="Lipzen A."/>
            <person name="Ohm R."/>
            <person name="Nagy I."/>
            <person name="Pangilinan J."/>
            <person name="Yan J."/>
            <person name="Xiong Y."/>
            <person name="Grigoriev I.V."/>
            <person name="Hibbett D.S."/>
            <person name="Nagy L.G."/>
        </authorList>
    </citation>
    <scope>NUCLEOTIDE SEQUENCE [LARGE SCALE GENOMIC DNA]</scope>
    <source>
        <strain evidence="5 6">SZMC22713</strain>
    </source>
</reference>
<dbReference type="InterPro" id="IPR023210">
    <property type="entry name" value="NADP_OxRdtase_dom"/>
</dbReference>
<dbReference type="VEuPathDB" id="FungiDB:BD410DRAFT_871055"/>
<proteinExistence type="predicted"/>
<dbReference type="AlphaFoldDB" id="A0A4Y7PG31"/>
<dbReference type="InterPro" id="IPR020471">
    <property type="entry name" value="AKR"/>
</dbReference>
<feature type="site" description="Lowers pKa of active site Tyr" evidence="3">
    <location>
        <position position="81"/>
    </location>
</feature>
<name>A0A4Y7PG31_9AGAM</name>
<evidence type="ECO:0000256" key="2">
    <source>
        <dbReference type="PIRSR" id="PIRSR000097-2"/>
    </source>
</evidence>
<dbReference type="Pfam" id="PF00248">
    <property type="entry name" value="Aldo_ket_red"/>
    <property type="match status" value="1"/>
</dbReference>
<dbReference type="InterPro" id="IPR036812">
    <property type="entry name" value="NAD(P)_OxRdtase_dom_sf"/>
</dbReference>
<dbReference type="PRINTS" id="PR00069">
    <property type="entry name" value="ALDKETRDTASE"/>
</dbReference>
<sequence>MSSTTTPLVTFHDGHTAPRLAFGTGTALYGKHASTAVTLAISSGFTHIDGAQAYGNESSMAEGIRAAAASVPRSSLYVTTKLGRFPQDGVDGVNVEASLRKSLERLGMDYVDLFLVHASSDHVGRDLKDIWNQMVAVKKLGLTKSIGVSNFNVKDLKTILADGAEYASHSLLSPPSHPTRPIPDDSDPALLAARDKLLELLDAAGKARGENVSRNAILLKWVWQKGFLTVTTSSKEERLRESVAALDLPDLSAEEMSAI</sequence>
<dbReference type="Proteomes" id="UP000294933">
    <property type="component" value="Unassembled WGS sequence"/>
</dbReference>
<evidence type="ECO:0000313" key="6">
    <source>
        <dbReference type="Proteomes" id="UP000294933"/>
    </source>
</evidence>
<feature type="binding site" evidence="2">
    <location>
        <position position="117"/>
    </location>
    <ligand>
        <name>substrate</name>
    </ligand>
</feature>
<feature type="non-terminal residue" evidence="5">
    <location>
        <position position="259"/>
    </location>
</feature>
<dbReference type="EMBL" id="ML170459">
    <property type="protein sequence ID" value="TDL13802.1"/>
    <property type="molecule type" value="Genomic_DNA"/>
</dbReference>
<evidence type="ECO:0000313" key="5">
    <source>
        <dbReference type="EMBL" id="TDL13802.1"/>
    </source>
</evidence>
<keyword evidence="6" id="KW-1185">Reference proteome</keyword>
<protein>
    <submittedName>
        <fullName evidence="5">Aldo/keto reductase</fullName>
    </submittedName>
</protein>
<dbReference type="STRING" id="50990.A0A4Y7PG31"/>
<dbReference type="OrthoDB" id="416253at2759"/>
<organism evidence="5 6">
    <name type="scientific">Rickenella mellea</name>
    <dbReference type="NCBI Taxonomy" id="50990"/>
    <lineage>
        <taxon>Eukaryota</taxon>
        <taxon>Fungi</taxon>
        <taxon>Dikarya</taxon>
        <taxon>Basidiomycota</taxon>
        <taxon>Agaricomycotina</taxon>
        <taxon>Agaricomycetes</taxon>
        <taxon>Hymenochaetales</taxon>
        <taxon>Rickenellaceae</taxon>
        <taxon>Rickenella</taxon>
    </lineage>
</organism>
<dbReference type="SUPFAM" id="SSF51430">
    <property type="entry name" value="NAD(P)-linked oxidoreductase"/>
    <property type="match status" value="1"/>
</dbReference>
<dbReference type="InterPro" id="IPR018170">
    <property type="entry name" value="Aldo/ket_reductase_CS"/>
</dbReference>
<feature type="active site" description="Proton donor" evidence="1">
    <location>
        <position position="54"/>
    </location>
</feature>
<gene>
    <name evidence="5" type="ORF">BD410DRAFT_871055</name>
</gene>
<dbReference type="Gene3D" id="3.20.20.100">
    <property type="entry name" value="NADP-dependent oxidoreductase domain"/>
    <property type="match status" value="1"/>
</dbReference>
<accession>A0A4Y7PG31</accession>
<evidence type="ECO:0000256" key="1">
    <source>
        <dbReference type="PIRSR" id="PIRSR000097-1"/>
    </source>
</evidence>
<dbReference type="PROSITE" id="PS00062">
    <property type="entry name" value="ALDOKETO_REDUCTASE_2"/>
    <property type="match status" value="1"/>
</dbReference>
<evidence type="ECO:0000259" key="4">
    <source>
        <dbReference type="Pfam" id="PF00248"/>
    </source>
</evidence>